<proteinExistence type="predicted"/>
<dbReference type="GO" id="GO:0004713">
    <property type="term" value="F:protein tyrosine kinase activity"/>
    <property type="evidence" value="ECO:0007669"/>
    <property type="project" value="TreeGrafter"/>
</dbReference>
<evidence type="ECO:0008006" key="5">
    <source>
        <dbReference type="Google" id="ProtNLM"/>
    </source>
</evidence>
<dbReference type="GO" id="GO:0005886">
    <property type="term" value="C:plasma membrane"/>
    <property type="evidence" value="ECO:0007669"/>
    <property type="project" value="TreeGrafter"/>
</dbReference>
<keyword evidence="2" id="KW-0812">Transmembrane</keyword>
<evidence type="ECO:0000256" key="1">
    <source>
        <dbReference type="SAM" id="MobiDB-lite"/>
    </source>
</evidence>
<gene>
    <name evidence="3" type="ORF">XH99_10890</name>
</gene>
<keyword evidence="4" id="KW-1185">Reference proteome</keyword>
<dbReference type="Proteomes" id="UP000289546">
    <property type="component" value="Unassembled WGS sequence"/>
</dbReference>
<comment type="caution">
    <text evidence="3">The sequence shown here is derived from an EMBL/GenBank/DDBJ whole genome shotgun (WGS) entry which is preliminary data.</text>
</comment>
<sequence length="294" mass="31569">MTVHEDASVPANAVARPEGIKPNEILQLFVRQWRWAVAAFVIVAGIAIVPLSRIKPQWEAQATIHIGMVYDALAGSPRLVESLQEVQERMRIKSFPQEALKQSGPSSDAASESAPLSGVRIDPVPSTGLIRITVRAPAADEATHALTAIVDGLKSVHGELTQAARSEVELLAQQYATELASLRGVQSNLLKAFSSASNSGVEDGSAAVASAASAMERNAREIREIDHQRFLLLRRDKYQSSPTEMIGRISSVRIGGASRGLIIFFGIVMGLAAGLVCALLRDYVSRRRSQPLSG</sequence>
<keyword evidence="2" id="KW-0472">Membrane</keyword>
<accession>A0A4Q0S5X5</accession>
<dbReference type="PANTHER" id="PTHR32309:SF13">
    <property type="entry name" value="FERRIC ENTEROBACTIN TRANSPORT PROTEIN FEPE"/>
    <property type="match status" value="1"/>
</dbReference>
<evidence type="ECO:0000313" key="3">
    <source>
        <dbReference type="EMBL" id="RXH31439.1"/>
    </source>
</evidence>
<feature type="region of interest" description="Disordered" evidence="1">
    <location>
        <begin position="95"/>
        <end position="118"/>
    </location>
</feature>
<organism evidence="3 4">
    <name type="scientific">Bradyrhizobium nanningense</name>
    <dbReference type="NCBI Taxonomy" id="1325118"/>
    <lineage>
        <taxon>Bacteria</taxon>
        <taxon>Pseudomonadati</taxon>
        <taxon>Pseudomonadota</taxon>
        <taxon>Alphaproteobacteria</taxon>
        <taxon>Hyphomicrobiales</taxon>
        <taxon>Nitrobacteraceae</taxon>
        <taxon>Bradyrhizobium</taxon>
    </lineage>
</organism>
<protein>
    <recommendedName>
        <fullName evidence="5">Polysaccharide chain length determinant N-terminal domain-containing protein</fullName>
    </recommendedName>
</protein>
<dbReference type="AlphaFoldDB" id="A0A4Q0S5X5"/>
<dbReference type="InterPro" id="IPR050445">
    <property type="entry name" value="Bact_polysacc_biosynth/exp"/>
</dbReference>
<name>A0A4Q0S5X5_9BRAD</name>
<dbReference type="PANTHER" id="PTHR32309">
    <property type="entry name" value="TYROSINE-PROTEIN KINASE"/>
    <property type="match status" value="1"/>
</dbReference>
<dbReference type="RefSeq" id="WP_128917974.1">
    <property type="nucleotide sequence ID" value="NZ_LBJC01000026.1"/>
</dbReference>
<evidence type="ECO:0000256" key="2">
    <source>
        <dbReference type="SAM" id="Phobius"/>
    </source>
</evidence>
<evidence type="ECO:0000313" key="4">
    <source>
        <dbReference type="Proteomes" id="UP000289546"/>
    </source>
</evidence>
<keyword evidence="2" id="KW-1133">Transmembrane helix</keyword>
<feature type="transmembrane region" description="Helical" evidence="2">
    <location>
        <begin position="261"/>
        <end position="281"/>
    </location>
</feature>
<dbReference type="EMBL" id="LBJQ01000059">
    <property type="protein sequence ID" value="RXH31439.1"/>
    <property type="molecule type" value="Genomic_DNA"/>
</dbReference>
<reference evidence="3 4" key="1">
    <citation type="submission" date="2015-04" db="EMBL/GenBank/DDBJ databases">
        <title>Comparative genomics of rhizobia nodulating Arachis hypogaea in China.</title>
        <authorList>
            <person name="Li Y."/>
        </authorList>
    </citation>
    <scope>NUCLEOTIDE SEQUENCE [LARGE SCALE GENOMIC DNA]</scope>
    <source>
        <strain evidence="3 4">CCBAU 51757</strain>
    </source>
</reference>